<dbReference type="SUPFAM" id="SSF52833">
    <property type="entry name" value="Thioredoxin-like"/>
    <property type="match status" value="1"/>
</dbReference>
<dbReference type="InterPro" id="IPR050553">
    <property type="entry name" value="Thioredoxin_ResA/DsbE_sf"/>
</dbReference>
<name>A0A1H7YC67_9SPHN</name>
<dbReference type="InterPro" id="IPR013740">
    <property type="entry name" value="Redoxin"/>
</dbReference>
<comment type="subcellular location">
    <subcellularLocation>
        <location evidence="1">Cell envelope</location>
    </subcellularLocation>
</comment>
<dbReference type="Proteomes" id="UP000199206">
    <property type="component" value="Unassembled WGS sequence"/>
</dbReference>
<keyword evidence="5" id="KW-0472">Membrane</keyword>
<evidence type="ECO:0000256" key="5">
    <source>
        <dbReference type="SAM" id="Phobius"/>
    </source>
</evidence>
<evidence type="ECO:0000256" key="1">
    <source>
        <dbReference type="ARBA" id="ARBA00004196"/>
    </source>
</evidence>
<reference evidence="8" key="1">
    <citation type="submission" date="2016-10" db="EMBL/GenBank/DDBJ databases">
        <authorList>
            <person name="Varghese N."/>
            <person name="Submissions S."/>
        </authorList>
    </citation>
    <scope>NUCLEOTIDE SEQUENCE [LARGE SCALE GENOMIC DNA]</scope>
    <source>
        <strain evidence="8">S6-262</strain>
    </source>
</reference>
<proteinExistence type="predicted"/>
<evidence type="ECO:0000259" key="6">
    <source>
        <dbReference type="PROSITE" id="PS51352"/>
    </source>
</evidence>
<keyword evidence="3" id="KW-1015">Disulfide bond</keyword>
<dbReference type="GO" id="GO:0016491">
    <property type="term" value="F:oxidoreductase activity"/>
    <property type="evidence" value="ECO:0007669"/>
    <property type="project" value="InterPro"/>
</dbReference>
<dbReference type="InterPro" id="IPR013766">
    <property type="entry name" value="Thioredoxin_domain"/>
</dbReference>
<dbReference type="GO" id="GO:0030313">
    <property type="term" value="C:cell envelope"/>
    <property type="evidence" value="ECO:0007669"/>
    <property type="project" value="UniProtKB-SubCell"/>
</dbReference>
<evidence type="ECO:0000313" key="7">
    <source>
        <dbReference type="EMBL" id="SEM42759.1"/>
    </source>
</evidence>
<gene>
    <name evidence="7" type="ORF">SAMN05192583_0165</name>
</gene>
<accession>A0A1H7YC67</accession>
<keyword evidence="5" id="KW-0812">Transmembrane</keyword>
<evidence type="ECO:0000256" key="4">
    <source>
        <dbReference type="ARBA" id="ARBA00023284"/>
    </source>
</evidence>
<dbReference type="Pfam" id="PF08534">
    <property type="entry name" value="Redoxin"/>
    <property type="match status" value="1"/>
</dbReference>
<dbReference type="EMBL" id="FOCF01000001">
    <property type="protein sequence ID" value="SEM42759.1"/>
    <property type="molecule type" value="Genomic_DNA"/>
</dbReference>
<dbReference type="PANTHER" id="PTHR42852">
    <property type="entry name" value="THIOL:DISULFIDE INTERCHANGE PROTEIN DSBE"/>
    <property type="match status" value="1"/>
</dbReference>
<dbReference type="Gene3D" id="3.40.30.10">
    <property type="entry name" value="Glutaredoxin"/>
    <property type="match status" value="1"/>
</dbReference>
<keyword evidence="4" id="KW-0676">Redox-active center</keyword>
<organism evidence="7 8">
    <name type="scientific">Sphingomonas gellani</name>
    <dbReference type="NCBI Taxonomy" id="1166340"/>
    <lineage>
        <taxon>Bacteria</taxon>
        <taxon>Pseudomonadati</taxon>
        <taxon>Pseudomonadota</taxon>
        <taxon>Alphaproteobacteria</taxon>
        <taxon>Sphingomonadales</taxon>
        <taxon>Sphingomonadaceae</taxon>
        <taxon>Sphingomonas</taxon>
    </lineage>
</organism>
<protein>
    <submittedName>
        <fullName evidence="7">Cytochrome c biogenesis protein CcmG, thiol:disulfide interchange protein DsbE</fullName>
    </submittedName>
</protein>
<dbReference type="AlphaFoldDB" id="A0A1H7YC67"/>
<evidence type="ECO:0000256" key="2">
    <source>
        <dbReference type="ARBA" id="ARBA00022748"/>
    </source>
</evidence>
<feature type="domain" description="Thioredoxin" evidence="6">
    <location>
        <begin position="45"/>
        <end position="183"/>
    </location>
</feature>
<sequence>MSTAASEQRTGGSRLIWVPLAGFVLLFAIVAIGLWRPADRTVRSALVGKPMPGIALAPVVAGKPGIEAGRFAKGQARLVNIFASWCIPCAAEAPQLLRLKAMGVPIDAVAVKDTPAAVAAFLARYGDPYDAIGGDPDSAVQFALGSSGVPETFLVDGNGRIVEQHVGDIRAEEVDGLAAKVRGLR</sequence>
<evidence type="ECO:0000256" key="3">
    <source>
        <dbReference type="ARBA" id="ARBA00023157"/>
    </source>
</evidence>
<dbReference type="STRING" id="1166340.SAMN05192583_0165"/>
<dbReference type="PROSITE" id="PS51352">
    <property type="entry name" value="THIOREDOXIN_2"/>
    <property type="match status" value="1"/>
</dbReference>
<dbReference type="RefSeq" id="WP_093663582.1">
    <property type="nucleotide sequence ID" value="NZ_FOCF01000001.1"/>
</dbReference>
<keyword evidence="8" id="KW-1185">Reference proteome</keyword>
<dbReference type="OrthoDB" id="9799347at2"/>
<evidence type="ECO:0000313" key="8">
    <source>
        <dbReference type="Proteomes" id="UP000199206"/>
    </source>
</evidence>
<dbReference type="PANTHER" id="PTHR42852:SF6">
    <property type="entry name" value="THIOL:DISULFIDE INTERCHANGE PROTEIN DSBE"/>
    <property type="match status" value="1"/>
</dbReference>
<dbReference type="InterPro" id="IPR036249">
    <property type="entry name" value="Thioredoxin-like_sf"/>
</dbReference>
<keyword evidence="2" id="KW-0201">Cytochrome c-type biogenesis</keyword>
<keyword evidence="5" id="KW-1133">Transmembrane helix</keyword>
<feature type="transmembrane region" description="Helical" evidence="5">
    <location>
        <begin position="15"/>
        <end position="35"/>
    </location>
</feature>
<dbReference type="GO" id="GO:0017004">
    <property type="term" value="P:cytochrome complex assembly"/>
    <property type="evidence" value="ECO:0007669"/>
    <property type="project" value="UniProtKB-KW"/>
</dbReference>